<keyword evidence="9 12" id="KW-1133">Transmembrane helix</keyword>
<comment type="subcellular location">
    <subcellularLocation>
        <location evidence="12">Cell membrane</location>
        <topology evidence="12">Multi-pass membrane protein</topology>
    </subcellularLocation>
    <subcellularLocation>
        <location evidence="1">Membrane</location>
        <topology evidence="1">Multi-pass membrane protein</topology>
    </subcellularLocation>
</comment>
<dbReference type="InterPro" id="IPR003855">
    <property type="entry name" value="K+_transporter"/>
</dbReference>
<gene>
    <name evidence="12" type="primary">kup</name>
    <name evidence="15" type="ORF">NKE59_02805</name>
</gene>
<feature type="transmembrane region" description="Helical" evidence="12">
    <location>
        <begin position="277"/>
        <end position="306"/>
    </location>
</feature>
<protein>
    <recommendedName>
        <fullName evidence="12">Probable potassium transport system protein Kup</fullName>
    </recommendedName>
</protein>
<dbReference type="GO" id="GO:0005886">
    <property type="term" value="C:plasma membrane"/>
    <property type="evidence" value="ECO:0007669"/>
    <property type="project" value="UniProtKB-SubCell"/>
</dbReference>
<feature type="transmembrane region" description="Helical" evidence="12">
    <location>
        <begin position="129"/>
        <end position="147"/>
    </location>
</feature>
<organism evidence="15">
    <name type="scientific">Polynucleobacter sp. UK-FUSCHL-C3</name>
    <dbReference type="NCBI Taxonomy" id="2955208"/>
    <lineage>
        <taxon>Bacteria</taxon>
        <taxon>Pseudomonadati</taxon>
        <taxon>Pseudomonadota</taxon>
        <taxon>Betaproteobacteria</taxon>
        <taxon>Burkholderiales</taxon>
        <taxon>Burkholderiaceae</taxon>
        <taxon>Polynucleobacter</taxon>
    </lineage>
</organism>
<dbReference type="GO" id="GO:0015293">
    <property type="term" value="F:symporter activity"/>
    <property type="evidence" value="ECO:0007669"/>
    <property type="project" value="UniProtKB-UniRule"/>
</dbReference>
<accession>A0AAU8A4J6</accession>
<comment type="catalytic activity">
    <reaction evidence="12">
        <text>K(+)(in) + H(+)(in) = K(+)(out) + H(+)(out)</text>
        <dbReference type="Rhea" id="RHEA:28490"/>
        <dbReference type="ChEBI" id="CHEBI:15378"/>
        <dbReference type="ChEBI" id="CHEBI:29103"/>
    </reaction>
</comment>
<evidence type="ECO:0000259" key="13">
    <source>
        <dbReference type="Pfam" id="PF02705"/>
    </source>
</evidence>
<keyword evidence="10 12" id="KW-0406">Ion transport</keyword>
<comment type="similarity">
    <text evidence="2 12">Belongs to the HAK/KUP transporter (TC 2.A.72) family.</text>
</comment>
<keyword evidence="4 12" id="KW-1003">Cell membrane</keyword>
<evidence type="ECO:0000256" key="3">
    <source>
        <dbReference type="ARBA" id="ARBA00022448"/>
    </source>
</evidence>
<dbReference type="PANTHER" id="PTHR30540:SF79">
    <property type="entry name" value="LOW AFFINITY POTASSIUM TRANSPORT SYSTEM PROTEIN KUP"/>
    <property type="match status" value="1"/>
</dbReference>
<keyword evidence="8 12" id="KW-0630">Potassium</keyword>
<evidence type="ECO:0000256" key="5">
    <source>
        <dbReference type="ARBA" id="ARBA00022538"/>
    </source>
</evidence>
<keyword evidence="3 12" id="KW-0813">Transport</keyword>
<feature type="domain" description="K+ potassium transporter integral membrane" evidence="13">
    <location>
        <begin position="2"/>
        <end position="453"/>
    </location>
</feature>
<sequence length="613" mass="67959">MLAAIGVVFGDIGTSPLYALKECFDPKHGIPFSVEALYGVISMMIWALFIVVTFKYVFFVMRADNKGEGGVLSLMALALRSIKSGTRQYFVIMVLGMLGACMLLGESVITPAISVLSAVEGISIATPQLANAVIPISVIILIALFVIQKYGTAAVGKWFGPITFVWFITLAILGLMNIGKAPEIIYAFNPLYAINFVIDYPLTAYIVMGAVVLVVTGVEALYLDMGHFGRNPVRYAWLLIVLPCLLINYLGQGAVLIANPAAAANPFYLMVPEWALWPVVALATAATVIASQAVISGAFSLVNQGILLGFMPRMNILHTSDSERGQIYIPAVNWALLIMVIVTVMEFGESVNLAAAYGISVSSTMLITTILLSIVMRREWHINPFIIGFLIISFFVIDLAFWTATLIKIKDGGWYPLALGLLIFTCIITWYRGRQLLRDKLIKESIPLEMFIKNLLQHPPHRVEGTAVFLTPHIDFVPAAMLHNLKHNHVMHQRIFFLKLSTWDVPFVRDDERLSLNDLGGNVYVVRYVHGFKETPDINKVIELISKQYNLPFDLMDTTFFLARDAITPAKSPGMAVWRERLFATMMQNAAKPSDFYNIPANRLVELGAKVEI</sequence>
<evidence type="ECO:0000256" key="6">
    <source>
        <dbReference type="ARBA" id="ARBA00022692"/>
    </source>
</evidence>
<feature type="transmembrane region" description="Helical" evidence="12">
    <location>
        <begin position="198"/>
        <end position="223"/>
    </location>
</feature>
<feature type="transmembrane region" description="Helical" evidence="12">
    <location>
        <begin position="327"/>
        <end position="348"/>
    </location>
</feature>
<evidence type="ECO:0000256" key="10">
    <source>
        <dbReference type="ARBA" id="ARBA00023065"/>
    </source>
</evidence>
<dbReference type="RefSeq" id="WP_353439889.1">
    <property type="nucleotide sequence ID" value="NZ_CP099959.1"/>
</dbReference>
<dbReference type="Pfam" id="PF22776">
    <property type="entry name" value="K_trans_C"/>
    <property type="match status" value="1"/>
</dbReference>
<dbReference type="AlphaFoldDB" id="A0AAU8A4J6"/>
<proteinExistence type="inferred from homology"/>
<evidence type="ECO:0000256" key="11">
    <source>
        <dbReference type="ARBA" id="ARBA00023136"/>
    </source>
</evidence>
<dbReference type="HAMAP" id="MF_01522">
    <property type="entry name" value="Kup"/>
    <property type="match status" value="1"/>
</dbReference>
<feature type="domain" description="K+ potassium transporter C-terminal" evidence="14">
    <location>
        <begin position="465"/>
        <end position="613"/>
    </location>
</feature>
<evidence type="ECO:0000256" key="7">
    <source>
        <dbReference type="ARBA" id="ARBA00022847"/>
    </source>
</evidence>
<dbReference type="InterPro" id="IPR053951">
    <property type="entry name" value="K_trans_N"/>
</dbReference>
<keyword evidence="11 12" id="KW-0472">Membrane</keyword>
<evidence type="ECO:0000256" key="12">
    <source>
        <dbReference type="HAMAP-Rule" id="MF_01522"/>
    </source>
</evidence>
<keyword evidence="6 12" id="KW-0812">Transmembrane</keyword>
<evidence type="ECO:0000256" key="4">
    <source>
        <dbReference type="ARBA" id="ARBA00022475"/>
    </source>
</evidence>
<dbReference type="Pfam" id="PF02705">
    <property type="entry name" value="K_trans"/>
    <property type="match status" value="1"/>
</dbReference>
<evidence type="ECO:0000259" key="14">
    <source>
        <dbReference type="Pfam" id="PF22776"/>
    </source>
</evidence>
<comment type="function">
    <text evidence="12">Transport of potassium into the cell. Likely operates as a K(+):H(+) symporter.</text>
</comment>
<evidence type="ECO:0000256" key="9">
    <source>
        <dbReference type="ARBA" id="ARBA00022989"/>
    </source>
</evidence>
<feature type="transmembrane region" description="Helical" evidence="12">
    <location>
        <begin position="386"/>
        <end position="407"/>
    </location>
</feature>
<feature type="transmembrane region" description="Helical" evidence="12">
    <location>
        <begin position="36"/>
        <end position="58"/>
    </location>
</feature>
<evidence type="ECO:0000256" key="2">
    <source>
        <dbReference type="ARBA" id="ARBA00007019"/>
    </source>
</evidence>
<evidence type="ECO:0000256" key="8">
    <source>
        <dbReference type="ARBA" id="ARBA00022958"/>
    </source>
</evidence>
<keyword evidence="7 12" id="KW-0769">Symport</keyword>
<dbReference type="InterPro" id="IPR053952">
    <property type="entry name" value="K_trans_C"/>
</dbReference>
<feature type="transmembrane region" description="Helical" evidence="12">
    <location>
        <begin position="159"/>
        <end position="178"/>
    </location>
</feature>
<feature type="transmembrane region" description="Helical" evidence="12">
    <location>
        <begin position="354"/>
        <end position="374"/>
    </location>
</feature>
<dbReference type="EMBL" id="CP099959">
    <property type="protein sequence ID" value="XCC58615.1"/>
    <property type="molecule type" value="Genomic_DNA"/>
</dbReference>
<keyword evidence="5 12" id="KW-0633">Potassium transport</keyword>
<dbReference type="GO" id="GO:0015079">
    <property type="term" value="F:potassium ion transmembrane transporter activity"/>
    <property type="evidence" value="ECO:0007669"/>
    <property type="project" value="UniProtKB-UniRule"/>
</dbReference>
<feature type="transmembrane region" description="Helical" evidence="12">
    <location>
        <begin position="235"/>
        <end position="257"/>
    </location>
</feature>
<dbReference type="PANTHER" id="PTHR30540">
    <property type="entry name" value="OSMOTIC STRESS POTASSIUM TRANSPORTER"/>
    <property type="match status" value="1"/>
</dbReference>
<reference evidence="15" key="1">
    <citation type="submission" date="2022-06" db="EMBL/GenBank/DDBJ databases">
        <title>New Polynucleobacter species.</title>
        <authorList>
            <person name="Hahn M.W."/>
        </authorList>
    </citation>
    <scope>NUCLEOTIDE SEQUENCE</scope>
    <source>
        <strain evidence="15">UK-FUSCHL-C3</strain>
    </source>
</reference>
<evidence type="ECO:0000256" key="1">
    <source>
        <dbReference type="ARBA" id="ARBA00004141"/>
    </source>
</evidence>
<evidence type="ECO:0000313" key="15">
    <source>
        <dbReference type="EMBL" id="XCC58615.1"/>
    </source>
</evidence>
<feature type="transmembrane region" description="Helical" evidence="12">
    <location>
        <begin position="413"/>
        <end position="431"/>
    </location>
</feature>
<dbReference type="InterPro" id="IPR023051">
    <property type="entry name" value="Kup"/>
</dbReference>
<feature type="transmembrane region" description="Helical" evidence="12">
    <location>
        <begin position="89"/>
        <end position="109"/>
    </location>
</feature>
<name>A0AAU8A4J6_9BURK</name>